<protein>
    <recommendedName>
        <fullName evidence="4">Cytochrome b5 heme-binding domain-containing protein</fullName>
    </recommendedName>
</protein>
<evidence type="ECO:0000313" key="3">
    <source>
        <dbReference type="Proteomes" id="UP000824540"/>
    </source>
</evidence>
<accession>A0A8T2NL24</accession>
<feature type="compositionally biased region" description="Pro residues" evidence="1">
    <location>
        <begin position="78"/>
        <end position="98"/>
    </location>
</feature>
<organism evidence="2 3">
    <name type="scientific">Albula glossodonta</name>
    <name type="common">roundjaw bonefish</name>
    <dbReference type="NCBI Taxonomy" id="121402"/>
    <lineage>
        <taxon>Eukaryota</taxon>
        <taxon>Metazoa</taxon>
        <taxon>Chordata</taxon>
        <taxon>Craniata</taxon>
        <taxon>Vertebrata</taxon>
        <taxon>Euteleostomi</taxon>
        <taxon>Actinopterygii</taxon>
        <taxon>Neopterygii</taxon>
        <taxon>Teleostei</taxon>
        <taxon>Albuliformes</taxon>
        <taxon>Albulidae</taxon>
        <taxon>Albula</taxon>
    </lineage>
</organism>
<evidence type="ECO:0000256" key="1">
    <source>
        <dbReference type="SAM" id="MobiDB-lite"/>
    </source>
</evidence>
<comment type="caution">
    <text evidence="2">The sequence shown here is derived from an EMBL/GenBank/DDBJ whole genome shotgun (WGS) entry which is preliminary data.</text>
</comment>
<dbReference type="AlphaFoldDB" id="A0A8T2NL24"/>
<dbReference type="Proteomes" id="UP000824540">
    <property type="component" value="Unassembled WGS sequence"/>
</dbReference>
<feature type="region of interest" description="Disordered" evidence="1">
    <location>
        <begin position="1"/>
        <end position="41"/>
    </location>
</feature>
<sequence>SLVSSISQNCSTVTDSSPRLSRSSSHRTKALSFRAKTDSEMATQESLIRAVASLSLSCSSKAPGVGNPQPGAGGLFDPLPPAPEPEPPPLPTPPPPVAPEAGLPPAKPGLSVSTSSSSPLPPPQPLSAFPMLFSGLGLSCGLRRPGTDASRAFVTGDFSESGQTDDLSGLSPTQIVALYDWLAFYQKDYPPVGRLIGRYYSENGEPTAALRQVEEMLAEGLRQKAQAQAESKRFPSCNSAWSADSGGRVWCSTKSGGVQRSWVGVPRKLFTPGSGGSRCVCVQSNDPAALTNPALQEYEDCPSFAESCSVKSL</sequence>
<feature type="region of interest" description="Disordered" evidence="1">
    <location>
        <begin position="58"/>
        <end position="123"/>
    </location>
</feature>
<feature type="compositionally biased region" description="Low complexity" evidence="1">
    <location>
        <begin position="99"/>
        <end position="118"/>
    </location>
</feature>
<dbReference type="InterPro" id="IPR036400">
    <property type="entry name" value="Cyt_B5-like_heme/steroid_sf"/>
</dbReference>
<evidence type="ECO:0008006" key="4">
    <source>
        <dbReference type="Google" id="ProtNLM"/>
    </source>
</evidence>
<dbReference type="EMBL" id="JAFBMS010000035">
    <property type="protein sequence ID" value="KAG9341463.1"/>
    <property type="molecule type" value="Genomic_DNA"/>
</dbReference>
<gene>
    <name evidence="2" type="ORF">JZ751_019273</name>
</gene>
<dbReference type="OrthoDB" id="10257697at2759"/>
<dbReference type="Gene3D" id="3.10.120.10">
    <property type="entry name" value="Cytochrome b5-like heme/steroid binding domain"/>
    <property type="match status" value="1"/>
</dbReference>
<evidence type="ECO:0000313" key="2">
    <source>
        <dbReference type="EMBL" id="KAG9341463.1"/>
    </source>
</evidence>
<reference evidence="2" key="1">
    <citation type="thesis" date="2021" institute="BYU ScholarsArchive" country="Provo, UT, USA">
        <title>Applications of and Algorithms for Genome Assembly and Genomic Analyses with an Emphasis on Marine Teleosts.</title>
        <authorList>
            <person name="Pickett B.D."/>
        </authorList>
    </citation>
    <scope>NUCLEOTIDE SEQUENCE</scope>
    <source>
        <strain evidence="2">HI-2016</strain>
    </source>
</reference>
<dbReference type="SUPFAM" id="SSF55856">
    <property type="entry name" value="Cytochrome b5-like heme/steroid binding domain"/>
    <property type="match status" value="1"/>
</dbReference>
<name>A0A8T2NL24_9TELE</name>
<feature type="non-terminal residue" evidence="2">
    <location>
        <position position="313"/>
    </location>
</feature>
<keyword evidence="3" id="KW-1185">Reference proteome</keyword>
<feature type="compositionally biased region" description="Polar residues" evidence="1">
    <location>
        <begin position="1"/>
        <end position="15"/>
    </location>
</feature>
<proteinExistence type="predicted"/>